<dbReference type="PANTHER" id="PTHR35936:SF17">
    <property type="entry name" value="ARGININE-BINDING EXTRACELLULAR PROTEIN ARTP"/>
    <property type="match status" value="1"/>
</dbReference>
<dbReference type="Gene3D" id="3.40.190.10">
    <property type="entry name" value="Periplasmic binding protein-like II"/>
    <property type="match status" value="2"/>
</dbReference>
<accession>A0A1V9A5T3</accession>
<dbReference type="NCBIfam" id="TIGR02995">
    <property type="entry name" value="ectoine_ehuB"/>
    <property type="match status" value="1"/>
</dbReference>
<dbReference type="GO" id="GO:0033294">
    <property type="term" value="F:ectoine binding"/>
    <property type="evidence" value="ECO:0007669"/>
    <property type="project" value="InterPro"/>
</dbReference>
<dbReference type="STRING" id="1962155.B1813_08655"/>
<evidence type="ECO:0000256" key="2">
    <source>
        <dbReference type="SAM" id="SignalP"/>
    </source>
</evidence>
<feature type="domain" description="Solute-binding protein family 3/N-terminal" evidence="3">
    <location>
        <begin position="55"/>
        <end position="279"/>
    </location>
</feature>
<dbReference type="RefSeq" id="WP_081191373.1">
    <property type="nucleotide sequence ID" value="NZ_MWIH01000005.1"/>
</dbReference>
<dbReference type="Proteomes" id="UP000192591">
    <property type="component" value="Unassembled WGS sequence"/>
</dbReference>
<gene>
    <name evidence="4" type="ORF">B1813_08655</name>
</gene>
<name>A0A1V9A5T3_SACPI</name>
<dbReference type="SMART" id="SM00062">
    <property type="entry name" value="PBPb"/>
    <property type="match status" value="1"/>
</dbReference>
<sequence length="303" mass="31913">MVHTEWTRRVLSRRSAVKGAIALGVTASLAACTEAPQTGGQGGGNTLQRLRDAGTVNIGIAGEIPYGFTRDGEVTGESPEVAKAVFRAIGVPNVSATQVEFGQLIPALNAGQYDMVAAGMAILPERCRQAQFSAVDYVTNTAFLVPEGNPEGVANFEDVRASGVNLAVLSGTIEQQVAQDLGVPGGQLQTYGGQAELLQAVQAGRAYAGALTDISLRALLDQNPGAQLEVTEGFVPVVDGQEALQAGGFVFRQGETELVDAFNRELTTLHDNGRWLEIVRPFGFTEDNLPPENVTTEQLCAGE</sequence>
<evidence type="ECO:0000256" key="1">
    <source>
        <dbReference type="ARBA" id="ARBA00022729"/>
    </source>
</evidence>
<evidence type="ECO:0000259" key="3">
    <source>
        <dbReference type="SMART" id="SM00062"/>
    </source>
</evidence>
<feature type="chain" id="PRO_5012144713" evidence="2">
    <location>
        <begin position="31"/>
        <end position="303"/>
    </location>
</feature>
<dbReference type="InterPro" id="IPR014337">
    <property type="entry name" value="Ectoine_EhuB"/>
</dbReference>
<proteinExistence type="predicted"/>
<dbReference type="Pfam" id="PF00497">
    <property type="entry name" value="SBP_bac_3"/>
    <property type="match status" value="1"/>
</dbReference>
<evidence type="ECO:0000313" key="4">
    <source>
        <dbReference type="EMBL" id="OQO92284.1"/>
    </source>
</evidence>
<dbReference type="PANTHER" id="PTHR35936">
    <property type="entry name" value="MEMBRANE-BOUND LYTIC MUREIN TRANSGLYCOSYLASE F"/>
    <property type="match status" value="1"/>
</dbReference>
<comment type="caution">
    <text evidence="4">The sequence shown here is derived from an EMBL/GenBank/DDBJ whole genome shotgun (WGS) entry which is preliminary data.</text>
</comment>
<organism evidence="4 5">
    <name type="scientific">Saccharomonospora piscinae</name>
    <dbReference type="NCBI Taxonomy" id="687388"/>
    <lineage>
        <taxon>Bacteria</taxon>
        <taxon>Bacillati</taxon>
        <taxon>Actinomycetota</taxon>
        <taxon>Actinomycetes</taxon>
        <taxon>Pseudonocardiales</taxon>
        <taxon>Pseudonocardiaceae</taxon>
        <taxon>Saccharomonospora</taxon>
    </lineage>
</organism>
<dbReference type="InterPro" id="IPR001638">
    <property type="entry name" value="Solute-binding_3/MltF_N"/>
</dbReference>
<dbReference type="EMBL" id="MWIH01000005">
    <property type="protein sequence ID" value="OQO92284.1"/>
    <property type="molecule type" value="Genomic_DNA"/>
</dbReference>
<dbReference type="GO" id="GO:0051470">
    <property type="term" value="P:ectoine transmembrane transport"/>
    <property type="evidence" value="ECO:0007669"/>
    <property type="project" value="InterPro"/>
</dbReference>
<keyword evidence="5" id="KW-1185">Reference proteome</keyword>
<feature type="signal peptide" evidence="2">
    <location>
        <begin position="1"/>
        <end position="30"/>
    </location>
</feature>
<protein>
    <submittedName>
        <fullName evidence="4">Ectoine/hydroxyectoine ABC transporter substrate-binding protein EhuB</fullName>
    </submittedName>
</protein>
<dbReference type="SUPFAM" id="SSF53850">
    <property type="entry name" value="Periplasmic binding protein-like II"/>
    <property type="match status" value="1"/>
</dbReference>
<keyword evidence="1 2" id="KW-0732">Signal</keyword>
<reference evidence="4 5" key="1">
    <citation type="submission" date="2017-02" db="EMBL/GenBank/DDBJ databases">
        <title>Draft genome of Saccharomonospora sp. 154.</title>
        <authorList>
            <person name="Alonso-Carmona G.S."/>
            <person name="De La Haba R."/>
            <person name="Vera-Gargallo B."/>
            <person name="Sandoval-Trujillo A.H."/>
            <person name="Ramirez-Duran N."/>
            <person name="Ventosa A."/>
        </authorList>
    </citation>
    <scope>NUCLEOTIDE SEQUENCE [LARGE SCALE GENOMIC DNA]</scope>
    <source>
        <strain evidence="4 5">LRS4.154</strain>
    </source>
</reference>
<evidence type="ECO:0000313" key="5">
    <source>
        <dbReference type="Proteomes" id="UP000192591"/>
    </source>
</evidence>
<dbReference type="AlphaFoldDB" id="A0A1V9A5T3"/>